<name>A0ABU6MQZ1_9BACI</name>
<accession>A0ABU6MQZ1</accession>
<evidence type="ECO:0000313" key="2">
    <source>
        <dbReference type="EMBL" id="MED1206053.1"/>
    </source>
</evidence>
<dbReference type="EMBL" id="JARMAB010000047">
    <property type="protein sequence ID" value="MED1206053.1"/>
    <property type="molecule type" value="Genomic_DNA"/>
</dbReference>
<evidence type="ECO:0000313" key="3">
    <source>
        <dbReference type="Proteomes" id="UP001341444"/>
    </source>
</evidence>
<reference evidence="2 3" key="1">
    <citation type="submission" date="2023-03" db="EMBL/GenBank/DDBJ databases">
        <title>Bacillus Genome Sequencing.</title>
        <authorList>
            <person name="Dunlap C."/>
        </authorList>
    </citation>
    <scope>NUCLEOTIDE SEQUENCE [LARGE SCALE GENOMIC DNA]</scope>
    <source>
        <strain evidence="2 3">B-23453</strain>
    </source>
</reference>
<evidence type="ECO:0000256" key="1">
    <source>
        <dbReference type="SAM" id="MobiDB-lite"/>
    </source>
</evidence>
<dbReference type="Proteomes" id="UP001341444">
    <property type="component" value="Unassembled WGS sequence"/>
</dbReference>
<comment type="caution">
    <text evidence="2">The sequence shown here is derived from an EMBL/GenBank/DDBJ whole genome shotgun (WGS) entry which is preliminary data.</text>
</comment>
<proteinExistence type="predicted"/>
<organism evidence="2 3">
    <name type="scientific">Heyndrickxia acidicola</name>
    <dbReference type="NCBI Taxonomy" id="209389"/>
    <lineage>
        <taxon>Bacteria</taxon>
        <taxon>Bacillati</taxon>
        <taxon>Bacillota</taxon>
        <taxon>Bacilli</taxon>
        <taxon>Bacillales</taxon>
        <taxon>Bacillaceae</taxon>
        <taxon>Heyndrickxia</taxon>
    </lineage>
</organism>
<gene>
    <name evidence="2" type="ORF">P4T90_23795</name>
</gene>
<sequence>MKINLKDDQKASYVYVQSQFGFKSKVDWSGIRETPAGSAGLKETPHNHCDEEHPLSIPEAGFYNENQPAG</sequence>
<protein>
    <submittedName>
        <fullName evidence="2">Uncharacterized protein</fullName>
    </submittedName>
</protein>
<feature type="compositionally biased region" description="Basic and acidic residues" evidence="1">
    <location>
        <begin position="43"/>
        <end position="54"/>
    </location>
</feature>
<feature type="region of interest" description="Disordered" evidence="1">
    <location>
        <begin position="35"/>
        <end position="70"/>
    </location>
</feature>
<keyword evidence="3" id="KW-1185">Reference proteome</keyword>
<dbReference type="RefSeq" id="WP_157090739.1">
    <property type="nucleotide sequence ID" value="NZ_JARMAB010000047.1"/>
</dbReference>